<sequence>MRLLVSQFSQFNNLVNQSIEIAWTSNVWRKNHNTHPMNAILSASLYKTLDVLCHGSRLGIFQIQSSENAAKYRGVQFSTDNIIIEVQCYLHTLYVARTLTSTQWKGDLHWALAMGFVFRPTVPRAPRVVRWSTHSPAWFKPNSDGSSLGNPRPAEAAGIIQDADGHVRFAYQVALGTRTNVIAELTAVWCGLEFALAHGLAPIVVQVDATTMIRLLQSRASGKGRCNI</sequence>
<dbReference type="InterPro" id="IPR044730">
    <property type="entry name" value="RNase_H-like_dom_plant"/>
</dbReference>
<dbReference type="GO" id="GO:0004523">
    <property type="term" value="F:RNA-DNA hybrid ribonuclease activity"/>
    <property type="evidence" value="ECO:0007669"/>
    <property type="project" value="InterPro"/>
</dbReference>
<dbReference type="GO" id="GO:0003676">
    <property type="term" value="F:nucleic acid binding"/>
    <property type="evidence" value="ECO:0007669"/>
    <property type="project" value="InterPro"/>
</dbReference>
<dbReference type="InterPro" id="IPR002156">
    <property type="entry name" value="RNaseH_domain"/>
</dbReference>
<dbReference type="SUPFAM" id="SSF53098">
    <property type="entry name" value="Ribonuclease H-like"/>
    <property type="match status" value="1"/>
</dbReference>
<dbReference type="Pfam" id="PF13456">
    <property type="entry name" value="RVT_3"/>
    <property type="match status" value="1"/>
</dbReference>
<evidence type="ECO:0000313" key="2">
    <source>
        <dbReference type="EMBL" id="KAL0324097.1"/>
    </source>
</evidence>
<reference evidence="2" key="1">
    <citation type="submission" date="2020-06" db="EMBL/GenBank/DDBJ databases">
        <authorList>
            <person name="Li T."/>
            <person name="Hu X."/>
            <person name="Zhang T."/>
            <person name="Song X."/>
            <person name="Zhang H."/>
            <person name="Dai N."/>
            <person name="Sheng W."/>
            <person name="Hou X."/>
            <person name="Wei L."/>
        </authorList>
    </citation>
    <scope>NUCLEOTIDE SEQUENCE</scope>
    <source>
        <strain evidence="2">KEN8</strain>
        <tissue evidence="2">Leaf</tissue>
    </source>
</reference>
<protein>
    <recommendedName>
        <fullName evidence="1">RNase H type-1 domain-containing protein</fullName>
    </recommendedName>
</protein>
<accession>A0AAW2LZ20</accession>
<gene>
    <name evidence="2" type="ORF">Scaly_2376800</name>
</gene>
<dbReference type="PROSITE" id="PS50879">
    <property type="entry name" value="RNASE_H_1"/>
    <property type="match status" value="1"/>
</dbReference>
<comment type="caution">
    <text evidence="2">The sequence shown here is derived from an EMBL/GenBank/DDBJ whole genome shotgun (WGS) entry which is preliminary data.</text>
</comment>
<dbReference type="EMBL" id="JACGWM010000015">
    <property type="protein sequence ID" value="KAL0324097.1"/>
    <property type="molecule type" value="Genomic_DNA"/>
</dbReference>
<name>A0AAW2LZ20_9LAMI</name>
<dbReference type="PANTHER" id="PTHR47723:SF19">
    <property type="entry name" value="POLYNUCLEOTIDYL TRANSFERASE, RIBONUCLEASE H-LIKE SUPERFAMILY PROTEIN"/>
    <property type="match status" value="1"/>
</dbReference>
<proteinExistence type="predicted"/>
<dbReference type="Gene3D" id="3.30.420.10">
    <property type="entry name" value="Ribonuclease H-like superfamily/Ribonuclease H"/>
    <property type="match status" value="1"/>
</dbReference>
<organism evidence="2">
    <name type="scientific">Sesamum calycinum</name>
    <dbReference type="NCBI Taxonomy" id="2727403"/>
    <lineage>
        <taxon>Eukaryota</taxon>
        <taxon>Viridiplantae</taxon>
        <taxon>Streptophyta</taxon>
        <taxon>Embryophyta</taxon>
        <taxon>Tracheophyta</taxon>
        <taxon>Spermatophyta</taxon>
        <taxon>Magnoliopsida</taxon>
        <taxon>eudicotyledons</taxon>
        <taxon>Gunneridae</taxon>
        <taxon>Pentapetalae</taxon>
        <taxon>asterids</taxon>
        <taxon>lamiids</taxon>
        <taxon>Lamiales</taxon>
        <taxon>Pedaliaceae</taxon>
        <taxon>Sesamum</taxon>
    </lineage>
</organism>
<evidence type="ECO:0000259" key="1">
    <source>
        <dbReference type="PROSITE" id="PS50879"/>
    </source>
</evidence>
<reference evidence="2" key="2">
    <citation type="journal article" date="2024" name="Plant">
        <title>Genomic evolution and insights into agronomic trait innovations of Sesamum species.</title>
        <authorList>
            <person name="Miao H."/>
            <person name="Wang L."/>
            <person name="Qu L."/>
            <person name="Liu H."/>
            <person name="Sun Y."/>
            <person name="Le M."/>
            <person name="Wang Q."/>
            <person name="Wei S."/>
            <person name="Zheng Y."/>
            <person name="Lin W."/>
            <person name="Duan Y."/>
            <person name="Cao H."/>
            <person name="Xiong S."/>
            <person name="Wang X."/>
            <person name="Wei L."/>
            <person name="Li C."/>
            <person name="Ma Q."/>
            <person name="Ju M."/>
            <person name="Zhao R."/>
            <person name="Li G."/>
            <person name="Mu C."/>
            <person name="Tian Q."/>
            <person name="Mei H."/>
            <person name="Zhang T."/>
            <person name="Gao T."/>
            <person name="Zhang H."/>
        </authorList>
    </citation>
    <scope>NUCLEOTIDE SEQUENCE</scope>
    <source>
        <strain evidence="2">KEN8</strain>
    </source>
</reference>
<dbReference type="InterPro" id="IPR036397">
    <property type="entry name" value="RNaseH_sf"/>
</dbReference>
<feature type="domain" description="RNase H type-1" evidence="1">
    <location>
        <begin position="135"/>
        <end position="228"/>
    </location>
</feature>
<dbReference type="AlphaFoldDB" id="A0AAW2LZ20"/>
<dbReference type="InterPro" id="IPR012337">
    <property type="entry name" value="RNaseH-like_sf"/>
</dbReference>
<dbReference type="PANTHER" id="PTHR47723">
    <property type="entry name" value="OS05G0353850 PROTEIN"/>
    <property type="match status" value="1"/>
</dbReference>
<dbReference type="InterPro" id="IPR053151">
    <property type="entry name" value="RNase_H-like"/>
</dbReference>
<dbReference type="CDD" id="cd06222">
    <property type="entry name" value="RNase_H_like"/>
    <property type="match status" value="1"/>
</dbReference>